<protein>
    <recommendedName>
        <fullName evidence="3">SRPBCC family protein</fullName>
    </recommendedName>
</protein>
<comment type="caution">
    <text evidence="1">The sequence shown here is derived from an EMBL/GenBank/DDBJ whole genome shotgun (WGS) entry which is preliminary data.</text>
</comment>
<dbReference type="EMBL" id="JBHTHX010000850">
    <property type="protein sequence ID" value="MFD0887209.1"/>
    <property type="molecule type" value="Genomic_DNA"/>
</dbReference>
<dbReference type="SUPFAM" id="SSF55961">
    <property type="entry name" value="Bet v1-like"/>
    <property type="match status" value="1"/>
</dbReference>
<organism evidence="1 2">
    <name type="scientific">Streptosporangium algeriense</name>
    <dbReference type="NCBI Taxonomy" id="1682748"/>
    <lineage>
        <taxon>Bacteria</taxon>
        <taxon>Bacillati</taxon>
        <taxon>Actinomycetota</taxon>
        <taxon>Actinomycetes</taxon>
        <taxon>Streptosporangiales</taxon>
        <taxon>Streptosporangiaceae</taxon>
        <taxon>Streptosporangium</taxon>
    </lineage>
</organism>
<evidence type="ECO:0000313" key="2">
    <source>
        <dbReference type="Proteomes" id="UP001597024"/>
    </source>
</evidence>
<sequence length="148" mass="16779">MAYGEARVLVRRTAGEVLDFVMDPRAYAVVDDKIGAVRWVRREGNAVTFRFRARILGLPGPLTSHRMVRTGDERVDITPVPSWQERLCHFQAFFVCVPHAEGAVVTRRLEFGLVRPLSWLAAPLTRWLRREVPAELAAAKAWLERTGA</sequence>
<keyword evidence="2" id="KW-1185">Reference proteome</keyword>
<dbReference type="Proteomes" id="UP001597024">
    <property type="component" value="Unassembled WGS sequence"/>
</dbReference>
<reference evidence="2" key="1">
    <citation type="journal article" date="2019" name="Int. J. Syst. Evol. Microbiol.">
        <title>The Global Catalogue of Microorganisms (GCM) 10K type strain sequencing project: providing services to taxonomists for standard genome sequencing and annotation.</title>
        <authorList>
            <consortium name="The Broad Institute Genomics Platform"/>
            <consortium name="The Broad Institute Genome Sequencing Center for Infectious Disease"/>
            <person name="Wu L."/>
            <person name="Ma J."/>
        </authorList>
    </citation>
    <scope>NUCLEOTIDE SEQUENCE [LARGE SCALE GENOMIC DNA]</scope>
    <source>
        <strain evidence="2">CCUG 62974</strain>
    </source>
</reference>
<name>A0ABW3DTW1_9ACTN</name>
<evidence type="ECO:0008006" key="3">
    <source>
        <dbReference type="Google" id="ProtNLM"/>
    </source>
</evidence>
<dbReference type="InterPro" id="IPR023393">
    <property type="entry name" value="START-like_dom_sf"/>
</dbReference>
<dbReference type="Gene3D" id="3.30.530.20">
    <property type="match status" value="1"/>
</dbReference>
<accession>A0ABW3DTW1</accession>
<gene>
    <name evidence="1" type="ORF">ACFQ08_21910</name>
</gene>
<proteinExistence type="predicted"/>
<evidence type="ECO:0000313" key="1">
    <source>
        <dbReference type="EMBL" id="MFD0887209.1"/>
    </source>
</evidence>